<gene>
    <name evidence="2" type="ORF">HYC85_023587</name>
</gene>
<comment type="caution">
    <text evidence="2">The sequence shown here is derived from an EMBL/GenBank/DDBJ whole genome shotgun (WGS) entry which is preliminary data.</text>
</comment>
<feature type="transmembrane region" description="Helical" evidence="1">
    <location>
        <begin position="87"/>
        <end position="111"/>
    </location>
</feature>
<sequence>MDDILDEPYNTNGLGCPKKLGKSPHKLTADRYCELVLLSPLATGVGAAFGATLDLKRNLDGLDESLEQYGIGSFYQTRSKLDHFFNIAYVSTAFLLIAFLCSLVSSTLSSLSLSKIQ</sequence>
<proteinExistence type="predicted"/>
<protein>
    <recommendedName>
        <fullName evidence="4">CASP-like protein</fullName>
    </recommendedName>
</protein>
<evidence type="ECO:0000313" key="3">
    <source>
        <dbReference type="Proteomes" id="UP000593564"/>
    </source>
</evidence>
<reference evidence="3" key="1">
    <citation type="journal article" date="2020" name="Nat. Commun.">
        <title>Genome assembly of wild tea tree DASZ reveals pedigree and selection history of tea varieties.</title>
        <authorList>
            <person name="Zhang W."/>
            <person name="Zhang Y."/>
            <person name="Qiu H."/>
            <person name="Guo Y."/>
            <person name="Wan H."/>
            <person name="Zhang X."/>
            <person name="Scossa F."/>
            <person name="Alseekh S."/>
            <person name="Zhang Q."/>
            <person name="Wang P."/>
            <person name="Xu L."/>
            <person name="Schmidt M.H."/>
            <person name="Jia X."/>
            <person name="Li D."/>
            <person name="Zhu A."/>
            <person name="Guo F."/>
            <person name="Chen W."/>
            <person name="Ni D."/>
            <person name="Usadel B."/>
            <person name="Fernie A.R."/>
            <person name="Wen W."/>
        </authorList>
    </citation>
    <scope>NUCLEOTIDE SEQUENCE [LARGE SCALE GENOMIC DNA]</scope>
    <source>
        <strain evidence="3">cv. G240</strain>
    </source>
</reference>
<evidence type="ECO:0000256" key="1">
    <source>
        <dbReference type="SAM" id="Phobius"/>
    </source>
</evidence>
<evidence type="ECO:0000313" key="2">
    <source>
        <dbReference type="EMBL" id="KAF5939328.1"/>
    </source>
</evidence>
<keyword evidence="3" id="KW-1185">Reference proteome</keyword>
<dbReference type="Proteomes" id="UP000593564">
    <property type="component" value="Unassembled WGS sequence"/>
</dbReference>
<name>A0A7J7GIY0_CAMSI</name>
<keyword evidence="1" id="KW-0812">Transmembrane</keyword>
<evidence type="ECO:0008006" key="4">
    <source>
        <dbReference type="Google" id="ProtNLM"/>
    </source>
</evidence>
<dbReference type="AlphaFoldDB" id="A0A7J7GIY0"/>
<reference evidence="2 3" key="2">
    <citation type="submission" date="2020-07" db="EMBL/GenBank/DDBJ databases">
        <title>Genome assembly of wild tea tree DASZ reveals pedigree and selection history of tea varieties.</title>
        <authorList>
            <person name="Zhang W."/>
        </authorList>
    </citation>
    <scope>NUCLEOTIDE SEQUENCE [LARGE SCALE GENOMIC DNA]</scope>
    <source>
        <strain evidence="3">cv. G240</strain>
        <tissue evidence="2">Leaf</tissue>
    </source>
</reference>
<organism evidence="2 3">
    <name type="scientific">Camellia sinensis</name>
    <name type="common">Tea plant</name>
    <name type="synonym">Thea sinensis</name>
    <dbReference type="NCBI Taxonomy" id="4442"/>
    <lineage>
        <taxon>Eukaryota</taxon>
        <taxon>Viridiplantae</taxon>
        <taxon>Streptophyta</taxon>
        <taxon>Embryophyta</taxon>
        <taxon>Tracheophyta</taxon>
        <taxon>Spermatophyta</taxon>
        <taxon>Magnoliopsida</taxon>
        <taxon>eudicotyledons</taxon>
        <taxon>Gunneridae</taxon>
        <taxon>Pentapetalae</taxon>
        <taxon>asterids</taxon>
        <taxon>Ericales</taxon>
        <taxon>Theaceae</taxon>
        <taxon>Camellia</taxon>
    </lineage>
</organism>
<keyword evidence="1" id="KW-1133">Transmembrane helix</keyword>
<dbReference type="EMBL" id="JACBKZ010000011">
    <property type="protein sequence ID" value="KAF5939328.1"/>
    <property type="molecule type" value="Genomic_DNA"/>
</dbReference>
<keyword evidence="1" id="KW-0472">Membrane</keyword>
<accession>A0A7J7GIY0</accession>